<evidence type="ECO:0000256" key="7">
    <source>
        <dbReference type="SAM" id="MobiDB-lite"/>
    </source>
</evidence>
<dbReference type="GO" id="GO:0004532">
    <property type="term" value="F:RNA exonuclease activity"/>
    <property type="evidence" value="ECO:0000318"/>
    <property type="project" value="GO_Central"/>
</dbReference>
<dbReference type="InterPro" id="IPR042173">
    <property type="entry name" value="RNase_J_2"/>
</dbReference>
<dbReference type="Gene3D" id="3.60.15.10">
    <property type="entry name" value="Ribonuclease Z/Hydroxyacylglutathione hydrolase-like"/>
    <property type="match status" value="1"/>
</dbReference>
<reference evidence="10" key="1">
    <citation type="journal article" date="2017" name="Cell">
        <title>Insights into land plant evolution garnered from the Marchantia polymorpha genome.</title>
        <authorList>
            <person name="Bowman J.L."/>
            <person name="Kohchi T."/>
            <person name="Yamato K.T."/>
            <person name="Jenkins J."/>
            <person name="Shu S."/>
            <person name="Ishizaki K."/>
            <person name="Yamaoka S."/>
            <person name="Nishihama R."/>
            <person name="Nakamura Y."/>
            <person name="Berger F."/>
            <person name="Adam C."/>
            <person name="Aki S.S."/>
            <person name="Althoff F."/>
            <person name="Araki T."/>
            <person name="Arteaga-Vazquez M.A."/>
            <person name="Balasubrmanian S."/>
            <person name="Barry K."/>
            <person name="Bauer D."/>
            <person name="Boehm C.R."/>
            <person name="Briginshaw L."/>
            <person name="Caballero-Perez J."/>
            <person name="Catarino B."/>
            <person name="Chen F."/>
            <person name="Chiyoda S."/>
            <person name="Chovatia M."/>
            <person name="Davies K.M."/>
            <person name="Delmans M."/>
            <person name="Demura T."/>
            <person name="Dierschke T."/>
            <person name="Dolan L."/>
            <person name="Dorantes-Acosta A.E."/>
            <person name="Eklund D.M."/>
            <person name="Florent S.N."/>
            <person name="Flores-Sandoval E."/>
            <person name="Fujiyama A."/>
            <person name="Fukuzawa H."/>
            <person name="Galik B."/>
            <person name="Grimanelli D."/>
            <person name="Grimwood J."/>
            <person name="Grossniklaus U."/>
            <person name="Hamada T."/>
            <person name="Haseloff J."/>
            <person name="Hetherington A.J."/>
            <person name="Higo A."/>
            <person name="Hirakawa Y."/>
            <person name="Hundley H.N."/>
            <person name="Ikeda Y."/>
            <person name="Inoue K."/>
            <person name="Inoue S.I."/>
            <person name="Ishida S."/>
            <person name="Jia Q."/>
            <person name="Kakita M."/>
            <person name="Kanazawa T."/>
            <person name="Kawai Y."/>
            <person name="Kawashima T."/>
            <person name="Kennedy M."/>
            <person name="Kinose K."/>
            <person name="Kinoshita T."/>
            <person name="Kohara Y."/>
            <person name="Koide E."/>
            <person name="Komatsu K."/>
            <person name="Kopischke S."/>
            <person name="Kubo M."/>
            <person name="Kyozuka J."/>
            <person name="Lagercrantz U."/>
            <person name="Lin S.S."/>
            <person name="Lindquist E."/>
            <person name="Lipzen A.M."/>
            <person name="Lu C.W."/>
            <person name="De Luna E."/>
            <person name="Martienssen R.A."/>
            <person name="Minamino N."/>
            <person name="Mizutani M."/>
            <person name="Mizutani M."/>
            <person name="Mochizuki N."/>
            <person name="Monte I."/>
            <person name="Mosher R."/>
            <person name="Nagasaki H."/>
            <person name="Nakagami H."/>
            <person name="Naramoto S."/>
            <person name="Nishitani K."/>
            <person name="Ohtani M."/>
            <person name="Okamoto T."/>
            <person name="Okumura M."/>
            <person name="Phillips J."/>
            <person name="Pollak B."/>
            <person name="Reinders A."/>
            <person name="Rovekamp M."/>
            <person name="Sano R."/>
            <person name="Sawa S."/>
            <person name="Schmid M.W."/>
            <person name="Shirakawa M."/>
            <person name="Solano R."/>
            <person name="Spunde A."/>
            <person name="Suetsugu N."/>
            <person name="Sugano S."/>
            <person name="Sugiyama A."/>
            <person name="Sun R."/>
            <person name="Suzuki Y."/>
            <person name="Takenaka M."/>
            <person name="Takezawa D."/>
            <person name="Tomogane H."/>
            <person name="Tsuzuki M."/>
            <person name="Ueda T."/>
            <person name="Umeda M."/>
            <person name="Ward J.M."/>
            <person name="Watanabe Y."/>
            <person name="Yazaki K."/>
            <person name="Yokoyama R."/>
            <person name="Yoshitake Y."/>
            <person name="Yotsui I."/>
            <person name="Zachgo S."/>
            <person name="Schmutz J."/>
        </authorList>
    </citation>
    <scope>NUCLEOTIDE SEQUENCE [LARGE SCALE GENOMIC DNA]</scope>
    <source>
        <strain evidence="10">Tak-1</strain>
    </source>
</reference>
<dbReference type="GO" id="GO:0003729">
    <property type="term" value="F:mRNA binding"/>
    <property type="evidence" value="ECO:0007669"/>
    <property type="project" value="EnsemblPlants"/>
</dbReference>
<dbReference type="PANTHER" id="PTHR43694:SF1">
    <property type="entry name" value="RIBONUCLEASE J"/>
    <property type="match status" value="1"/>
</dbReference>
<keyword evidence="5" id="KW-0269">Exonuclease</keyword>
<keyword evidence="2" id="KW-0479">Metal-binding</keyword>
<dbReference type="CDD" id="cd12203">
    <property type="entry name" value="GT1"/>
    <property type="match status" value="1"/>
</dbReference>
<gene>
    <name evidence="9" type="ORF">MARPO_0037s0113</name>
</gene>
<dbReference type="InterPro" id="IPR055132">
    <property type="entry name" value="RNase_J_b_CASP"/>
</dbReference>
<dbReference type="CDD" id="cd07714">
    <property type="entry name" value="RNaseJ_MBL-fold"/>
    <property type="match status" value="1"/>
</dbReference>
<sequence length="895" mass="98053">MGAPLRSAFLGCSCGSPVMAHALPASNLAFLGKFGGGSFHEIILESRRERNGFNKIRASATRQAPRESRRYRGIAEGANRSRDDAVQRKMKAFHEGAEGPPLRVLPIGGLGEIGMNCMLVGNYDRYIMIDAGLMFPDFDELGVQKVLPDTAFIRRWAHKIEALVITHGHEDHIGALPWVVPALDPKTPIYSTGFTMQLIKARLKEHNIPFEGRCKTVSMRGRFQAGPFEVEPIRVTHSIPDCCGLVLRCQDGTIFHTGDWKIDESPVDGNIFDRVALEQLAKEGVTLMMSDSTNVLSPGRTTSEADVAKALMQRIYSAKGRVITTQFASNVHRLGSVKEAAEASGRKLVFIGVSLKTYLDAAWKDGQAPFDPSLLVKAEDMGAYSPRDLLIVTTGSQAEPRAALNLASFGTSRSLKLNKDDLVLYSAKMIPGNETRVVRMMNRIAELGPTIIQGRGENLHTSGHAYRGELEEVLRLVKPQHFLPVHGEFAFLKEHELLGKANGIRHTTVIKNGEMLGVSPLRNGRVLSSGFSALGRENLKLMYNDGDRAFGTAADLCVQERMQVALEGLVVASVEIFRDPTVAPADAENDQDSYDQEGMGLRGRVRITTRCMWIDGGRLLDYLRQAVDGALASCYLDSTLPQIERKIGTAIKKAAQKYINRRPEVIVIASEASPNSAPPSKVTTKVVAPPPAPHRFGKFVPQNNGTVKSPTKRKDSEEVEARSTAVTVSSPVDDQTEEEVQTTVVSDVTPLEVPSVSETTESKSSTTETTAATDAATSASEAPSRRIRKWRIVETLELIKVRSGMEAEVQSGQSKKALWKNVSLALTDAGFDRTPEQCCSMWSSLVKKYEIVSEDTKSGVVSEKPWTYLDAMEKAMAIRRELIRTNPDTPQVAAN</sequence>
<feature type="compositionally biased region" description="Polar residues" evidence="7">
    <location>
        <begin position="724"/>
        <end position="733"/>
    </location>
</feature>
<dbReference type="GO" id="GO:0006397">
    <property type="term" value="P:mRNA processing"/>
    <property type="evidence" value="ECO:0000318"/>
    <property type="project" value="GO_Central"/>
</dbReference>
<keyword evidence="4" id="KW-0862">Zinc</keyword>
<dbReference type="EMBL" id="KZ772709">
    <property type="protein sequence ID" value="PTQ40944.1"/>
    <property type="molecule type" value="Genomic_DNA"/>
</dbReference>
<evidence type="ECO:0000313" key="9">
    <source>
        <dbReference type="EMBL" id="PTQ40944.1"/>
    </source>
</evidence>
<dbReference type="Gene3D" id="3.40.50.10710">
    <property type="entry name" value="Metallo-hydrolase/oxidoreductase"/>
    <property type="match status" value="1"/>
</dbReference>
<dbReference type="AlphaFoldDB" id="A0A2R6X4C1"/>
<dbReference type="GO" id="GO:0004521">
    <property type="term" value="F:RNA endonuclease activity"/>
    <property type="evidence" value="ECO:0000318"/>
    <property type="project" value="GO_Central"/>
</dbReference>
<dbReference type="GO" id="GO:0006364">
    <property type="term" value="P:rRNA processing"/>
    <property type="evidence" value="ECO:0000318"/>
    <property type="project" value="GO_Central"/>
</dbReference>
<protein>
    <recommendedName>
        <fullName evidence="8">Metallo-beta-lactamase domain-containing protein</fullName>
    </recommendedName>
</protein>
<dbReference type="SMART" id="SM00849">
    <property type="entry name" value="Lactamase_B"/>
    <property type="match status" value="1"/>
</dbReference>
<dbReference type="GO" id="GO:0008409">
    <property type="term" value="F:5'-3' exonuclease activity"/>
    <property type="evidence" value="ECO:0000318"/>
    <property type="project" value="GO_Central"/>
</dbReference>
<dbReference type="GO" id="GO:0046872">
    <property type="term" value="F:metal ion binding"/>
    <property type="evidence" value="ECO:0007669"/>
    <property type="project" value="UniProtKB-KW"/>
</dbReference>
<evidence type="ECO:0000259" key="8">
    <source>
        <dbReference type="SMART" id="SM00849"/>
    </source>
</evidence>
<keyword evidence="1" id="KW-0540">Nuclease</keyword>
<dbReference type="Gene3D" id="1.10.10.60">
    <property type="entry name" value="Homeodomain-like"/>
    <property type="match status" value="1"/>
</dbReference>
<evidence type="ECO:0000256" key="6">
    <source>
        <dbReference type="ARBA" id="ARBA00022884"/>
    </source>
</evidence>
<proteinExistence type="predicted"/>
<name>A0A2R6X4C1_MARPO</name>
<dbReference type="Pfam" id="PF13837">
    <property type="entry name" value="Myb_DNA-bind_4"/>
    <property type="match status" value="1"/>
</dbReference>
<evidence type="ECO:0000256" key="3">
    <source>
        <dbReference type="ARBA" id="ARBA00022801"/>
    </source>
</evidence>
<feature type="region of interest" description="Disordered" evidence="7">
    <location>
        <begin position="693"/>
        <end position="784"/>
    </location>
</feature>
<evidence type="ECO:0000313" key="10">
    <source>
        <dbReference type="Proteomes" id="UP000244005"/>
    </source>
</evidence>
<feature type="domain" description="Metallo-beta-lactamase" evidence="8">
    <location>
        <begin position="114"/>
        <end position="311"/>
    </location>
</feature>
<feature type="compositionally biased region" description="Low complexity" evidence="7">
    <location>
        <begin position="757"/>
        <end position="782"/>
    </location>
</feature>
<dbReference type="Proteomes" id="UP000244005">
    <property type="component" value="Unassembled WGS sequence"/>
</dbReference>
<dbReference type="GO" id="GO:0060918">
    <property type="term" value="P:auxin transport"/>
    <property type="evidence" value="ECO:0007669"/>
    <property type="project" value="EnsemblPlants"/>
</dbReference>
<dbReference type="SUPFAM" id="SSF56281">
    <property type="entry name" value="Metallo-hydrolase/oxidoreductase"/>
    <property type="match status" value="1"/>
</dbReference>
<accession>A0A2R6X4C1</accession>
<keyword evidence="6" id="KW-0694">RNA-binding</keyword>
<dbReference type="InterPro" id="IPR036866">
    <property type="entry name" value="RibonucZ/Hydroxyglut_hydro"/>
</dbReference>
<evidence type="ECO:0000256" key="2">
    <source>
        <dbReference type="ARBA" id="ARBA00022723"/>
    </source>
</evidence>
<dbReference type="Pfam" id="PF12706">
    <property type="entry name" value="Lactamase_B_2"/>
    <property type="match status" value="1"/>
</dbReference>
<keyword evidence="3" id="KW-0378">Hydrolase</keyword>
<evidence type="ECO:0000256" key="1">
    <source>
        <dbReference type="ARBA" id="ARBA00022722"/>
    </source>
</evidence>
<dbReference type="Gramene" id="Mp3g10830.1">
    <property type="protein sequence ID" value="Mp3g10830.1.cds"/>
    <property type="gene ID" value="Mp3g10830"/>
</dbReference>
<dbReference type="InterPro" id="IPR044822">
    <property type="entry name" value="Myb_DNA-bind_4"/>
</dbReference>
<dbReference type="Pfam" id="PF07521">
    <property type="entry name" value="RMMBL"/>
    <property type="match status" value="1"/>
</dbReference>
<dbReference type="InterPro" id="IPR001279">
    <property type="entry name" value="Metallo-B-lactamas"/>
</dbReference>
<dbReference type="Pfam" id="PF22505">
    <property type="entry name" value="RNase_J_b_CASP"/>
    <property type="match status" value="1"/>
</dbReference>
<evidence type="ECO:0000256" key="4">
    <source>
        <dbReference type="ARBA" id="ARBA00022833"/>
    </source>
</evidence>
<dbReference type="InterPro" id="IPR011108">
    <property type="entry name" value="RMMBL"/>
</dbReference>
<dbReference type="OrthoDB" id="17458at2759"/>
<dbReference type="PANTHER" id="PTHR43694">
    <property type="entry name" value="RIBONUCLEASE J"/>
    <property type="match status" value="1"/>
</dbReference>
<dbReference type="GO" id="GO:0009658">
    <property type="term" value="P:chloroplast organization"/>
    <property type="evidence" value="ECO:0007669"/>
    <property type="project" value="EnsemblPlants"/>
</dbReference>
<feature type="compositionally biased region" description="Basic and acidic residues" evidence="7">
    <location>
        <begin position="712"/>
        <end position="721"/>
    </location>
</feature>
<organism evidence="9 10">
    <name type="scientific">Marchantia polymorpha</name>
    <name type="common">Common liverwort</name>
    <name type="synonym">Marchantia aquatica</name>
    <dbReference type="NCBI Taxonomy" id="3197"/>
    <lineage>
        <taxon>Eukaryota</taxon>
        <taxon>Viridiplantae</taxon>
        <taxon>Streptophyta</taxon>
        <taxon>Embryophyta</taxon>
        <taxon>Marchantiophyta</taxon>
        <taxon>Marchantiopsida</taxon>
        <taxon>Marchantiidae</taxon>
        <taxon>Marchantiales</taxon>
        <taxon>Marchantiaceae</taxon>
        <taxon>Marchantia</taxon>
    </lineage>
</organism>
<evidence type="ECO:0000256" key="5">
    <source>
        <dbReference type="ARBA" id="ARBA00022839"/>
    </source>
</evidence>
<dbReference type="GO" id="GO:0009507">
    <property type="term" value="C:chloroplast"/>
    <property type="evidence" value="ECO:0000318"/>
    <property type="project" value="GO_Central"/>
</dbReference>
<dbReference type="OMA" id="MWTDEGR"/>
<dbReference type="GO" id="GO:0009416">
    <property type="term" value="P:response to light stimulus"/>
    <property type="evidence" value="ECO:0007669"/>
    <property type="project" value="EnsemblPlants"/>
</dbReference>
<keyword evidence="10" id="KW-1185">Reference proteome</keyword>